<dbReference type="PANTHER" id="PTHR36582:SF2">
    <property type="entry name" value="ANTITOXIN PARD"/>
    <property type="match status" value="1"/>
</dbReference>
<sequence length="94" mass="10487">MPRASRPITVTLGELHESVESRVTSGAYASASEVVRAALRALDREESAVDGWLRQKVEEAFADPAPSVPAHEVFRRLRDHHAAASKSRRRREKI</sequence>
<keyword evidence="4" id="KW-1185">Reference proteome</keyword>
<gene>
    <name evidence="3" type="ORF">LJ725_03700</name>
</gene>
<evidence type="ECO:0000313" key="4">
    <source>
        <dbReference type="Proteomes" id="UP001198862"/>
    </source>
</evidence>
<dbReference type="InterPro" id="IPR038296">
    <property type="entry name" value="ParD_sf"/>
</dbReference>
<organism evidence="3 4">
    <name type="scientific">Reyranella aquatilis</name>
    <dbReference type="NCBI Taxonomy" id="2035356"/>
    <lineage>
        <taxon>Bacteria</taxon>
        <taxon>Pseudomonadati</taxon>
        <taxon>Pseudomonadota</taxon>
        <taxon>Alphaproteobacteria</taxon>
        <taxon>Hyphomicrobiales</taxon>
        <taxon>Reyranellaceae</taxon>
        <taxon>Reyranella</taxon>
    </lineage>
</organism>
<evidence type="ECO:0000313" key="3">
    <source>
        <dbReference type="EMBL" id="MCC8428057.1"/>
    </source>
</evidence>
<dbReference type="NCBIfam" id="TIGR02606">
    <property type="entry name" value="antidote_CC2985"/>
    <property type="match status" value="1"/>
</dbReference>
<dbReference type="RefSeq" id="WP_230549258.1">
    <property type="nucleotide sequence ID" value="NZ_JAJISD010000001.1"/>
</dbReference>
<reference evidence="3 4" key="1">
    <citation type="submission" date="2021-11" db="EMBL/GenBank/DDBJ databases">
        <authorList>
            <person name="Lee D.-H."/>
            <person name="Kim S.-B."/>
        </authorList>
    </citation>
    <scope>NUCLEOTIDE SEQUENCE [LARGE SCALE GENOMIC DNA]</scope>
    <source>
        <strain evidence="3 4">KCTC 52223</strain>
    </source>
</reference>
<dbReference type="SUPFAM" id="SSF47598">
    <property type="entry name" value="Ribbon-helix-helix"/>
    <property type="match status" value="1"/>
</dbReference>
<dbReference type="InterPro" id="IPR010985">
    <property type="entry name" value="Ribbon_hlx_hlx"/>
</dbReference>
<protein>
    <submittedName>
        <fullName evidence="3">Type II toxin-antitoxin system ParD family antitoxin</fullName>
    </submittedName>
</protein>
<dbReference type="PANTHER" id="PTHR36582">
    <property type="entry name" value="ANTITOXIN PARD"/>
    <property type="match status" value="1"/>
</dbReference>
<dbReference type="InterPro" id="IPR022789">
    <property type="entry name" value="ParD"/>
</dbReference>
<keyword evidence="2" id="KW-1277">Toxin-antitoxin system</keyword>
<evidence type="ECO:0000256" key="2">
    <source>
        <dbReference type="ARBA" id="ARBA00022649"/>
    </source>
</evidence>
<name>A0ABS8KPS0_9HYPH</name>
<accession>A0ABS8KPS0</accession>
<comment type="caution">
    <text evidence="3">The sequence shown here is derived from an EMBL/GenBank/DDBJ whole genome shotgun (WGS) entry which is preliminary data.</text>
</comment>
<proteinExistence type="inferred from homology"/>
<dbReference type="EMBL" id="JAJISD010000001">
    <property type="protein sequence ID" value="MCC8428057.1"/>
    <property type="molecule type" value="Genomic_DNA"/>
</dbReference>
<evidence type="ECO:0000256" key="1">
    <source>
        <dbReference type="ARBA" id="ARBA00008580"/>
    </source>
</evidence>
<dbReference type="Proteomes" id="UP001198862">
    <property type="component" value="Unassembled WGS sequence"/>
</dbReference>
<comment type="similarity">
    <text evidence="1">Belongs to the ParD antitoxin family.</text>
</comment>
<dbReference type="Pfam" id="PF03693">
    <property type="entry name" value="ParD_antitoxin"/>
    <property type="match status" value="1"/>
</dbReference>
<dbReference type="Gene3D" id="6.10.10.120">
    <property type="entry name" value="Antitoxin ParD1-like"/>
    <property type="match status" value="1"/>
</dbReference>